<comment type="function">
    <text evidence="19">Receptor for basic fibroblast growth factor.</text>
</comment>
<gene>
    <name evidence="26" type="primary">LOC410369</name>
</gene>
<name>A0A7M7MSB6_APIME</name>
<keyword evidence="12 22" id="KW-0472">Membrane</keyword>
<feature type="region of interest" description="Disordered" evidence="21">
    <location>
        <begin position="132"/>
        <end position="222"/>
    </location>
</feature>
<evidence type="ECO:0000256" key="13">
    <source>
        <dbReference type="ARBA" id="ARBA00023137"/>
    </source>
</evidence>
<comment type="subcellular location">
    <subcellularLocation>
        <location evidence="1">Membrane</location>
        <topology evidence="1">Single-pass membrane protein</topology>
    </subcellularLocation>
</comment>
<evidence type="ECO:0000256" key="16">
    <source>
        <dbReference type="ARBA" id="ARBA00023180"/>
    </source>
</evidence>
<evidence type="ECO:0000256" key="12">
    <source>
        <dbReference type="ARBA" id="ARBA00023136"/>
    </source>
</evidence>
<dbReference type="RefSeq" id="XP_026299952.1">
    <property type="nucleotide sequence ID" value="XM_026444167.1"/>
</dbReference>
<evidence type="ECO:0000259" key="23">
    <source>
        <dbReference type="PROSITE" id="PS50011"/>
    </source>
</evidence>
<feature type="region of interest" description="Disordered" evidence="21">
    <location>
        <begin position="255"/>
        <end position="280"/>
    </location>
</feature>
<keyword evidence="13" id="KW-0829">Tyrosine-protein kinase</keyword>
<evidence type="ECO:0000256" key="20">
    <source>
        <dbReference type="PROSITE-ProRule" id="PRU10141"/>
    </source>
</evidence>
<feature type="compositionally biased region" description="Basic and acidic residues" evidence="21">
    <location>
        <begin position="1282"/>
        <end position="1293"/>
    </location>
</feature>
<feature type="compositionally biased region" description="Gly residues" evidence="21">
    <location>
        <begin position="934"/>
        <end position="948"/>
    </location>
</feature>
<feature type="region of interest" description="Disordered" evidence="21">
    <location>
        <begin position="921"/>
        <end position="1020"/>
    </location>
</feature>
<evidence type="ECO:0000256" key="6">
    <source>
        <dbReference type="ARBA" id="ARBA00022729"/>
    </source>
</evidence>
<dbReference type="EC" id="2.7.10.1" evidence="2"/>
<dbReference type="PRINTS" id="PR00109">
    <property type="entry name" value="TYRKINASE"/>
</dbReference>
<keyword evidence="3" id="KW-0597">Phosphoprotein</keyword>
<evidence type="ECO:0000256" key="22">
    <source>
        <dbReference type="SAM" id="Phobius"/>
    </source>
</evidence>
<feature type="compositionally biased region" description="Basic and acidic residues" evidence="21">
    <location>
        <begin position="419"/>
        <end position="434"/>
    </location>
</feature>
<dbReference type="Gene3D" id="1.10.510.10">
    <property type="entry name" value="Transferase(Phosphotransferase) domain 1"/>
    <property type="match status" value="1"/>
</dbReference>
<keyword evidence="5 22" id="KW-0812">Transmembrane</keyword>
<feature type="compositionally biased region" description="Polar residues" evidence="21">
    <location>
        <begin position="1224"/>
        <end position="1235"/>
    </location>
</feature>
<accession>A0A8B8H7G7</accession>
<feature type="region of interest" description="Disordered" evidence="21">
    <location>
        <begin position="823"/>
        <end position="879"/>
    </location>
</feature>
<reference evidence="26" key="2">
    <citation type="submission" date="2025-04" db="UniProtKB">
        <authorList>
            <consortium name="RefSeq"/>
        </authorList>
    </citation>
    <scope>IDENTIFICATION</scope>
    <source>
        <strain evidence="26">DH4</strain>
        <tissue evidence="26">Whole body</tissue>
    </source>
</reference>
<keyword evidence="25" id="KW-1185">Reference proteome</keyword>
<keyword evidence="6" id="KW-0732">Signal</keyword>
<evidence type="ECO:0000256" key="14">
    <source>
        <dbReference type="ARBA" id="ARBA00023157"/>
    </source>
</evidence>
<feature type="region of interest" description="Disordered" evidence="21">
    <location>
        <begin position="770"/>
        <end position="800"/>
    </location>
</feature>
<evidence type="ECO:0000256" key="10">
    <source>
        <dbReference type="ARBA" id="ARBA00022840"/>
    </source>
</evidence>
<feature type="compositionally biased region" description="Pro residues" evidence="21">
    <location>
        <begin position="686"/>
        <end position="704"/>
    </location>
</feature>
<dbReference type="GO" id="GO:0007169">
    <property type="term" value="P:cell surface receptor protein tyrosine kinase signaling pathway"/>
    <property type="evidence" value="ECO:0007669"/>
    <property type="project" value="TreeGrafter"/>
</dbReference>
<dbReference type="GO" id="GO:0043235">
    <property type="term" value="C:receptor complex"/>
    <property type="evidence" value="ECO:0007669"/>
    <property type="project" value="TreeGrafter"/>
</dbReference>
<feature type="region of interest" description="Disordered" evidence="21">
    <location>
        <begin position="92"/>
        <end position="113"/>
    </location>
</feature>
<dbReference type="PROSITE" id="PS00107">
    <property type="entry name" value="PROTEIN_KINASE_ATP"/>
    <property type="match status" value="1"/>
</dbReference>
<keyword evidence="17" id="KW-0393">Immunoglobulin domain</keyword>
<dbReference type="FunFam" id="3.30.200.20:FF:000593">
    <property type="entry name" value="Predicted protein"/>
    <property type="match status" value="1"/>
</dbReference>
<dbReference type="GO" id="GO:0005524">
    <property type="term" value="F:ATP binding"/>
    <property type="evidence" value="ECO:0007669"/>
    <property type="project" value="UniProtKB-UniRule"/>
</dbReference>
<organism evidence="24">
    <name type="scientific">Apis mellifera</name>
    <name type="common">Honeybee</name>
    <dbReference type="NCBI Taxonomy" id="7460"/>
    <lineage>
        <taxon>Eukaryota</taxon>
        <taxon>Metazoa</taxon>
        <taxon>Ecdysozoa</taxon>
        <taxon>Arthropoda</taxon>
        <taxon>Hexapoda</taxon>
        <taxon>Insecta</taxon>
        <taxon>Pterygota</taxon>
        <taxon>Neoptera</taxon>
        <taxon>Endopterygota</taxon>
        <taxon>Hymenoptera</taxon>
        <taxon>Apocrita</taxon>
        <taxon>Aculeata</taxon>
        <taxon>Apoidea</taxon>
        <taxon>Anthophila</taxon>
        <taxon>Apidae</taxon>
        <taxon>Apis</taxon>
    </lineage>
</organism>
<dbReference type="SUPFAM" id="SSF56112">
    <property type="entry name" value="Protein kinase-like (PK-like)"/>
    <property type="match status" value="1"/>
</dbReference>
<evidence type="ECO:0000256" key="2">
    <source>
        <dbReference type="ARBA" id="ARBA00011902"/>
    </source>
</evidence>
<dbReference type="InterPro" id="IPR020635">
    <property type="entry name" value="Tyr_kinase_cat_dom"/>
</dbReference>
<evidence type="ECO:0000313" key="24">
    <source>
        <dbReference type="EnsemblMetazoa" id="XP_026299952"/>
    </source>
</evidence>
<reference evidence="24" key="1">
    <citation type="submission" date="2021-01" db="UniProtKB">
        <authorList>
            <consortium name="EnsemblMetazoa"/>
        </authorList>
    </citation>
    <scope>IDENTIFICATION</scope>
    <source>
        <strain evidence="24">DH4</strain>
    </source>
</reference>
<dbReference type="FunFam" id="1.10.510.10:FF:000462">
    <property type="entry name" value="Receptor tyrosine kinase"/>
    <property type="match status" value="1"/>
</dbReference>
<feature type="compositionally biased region" description="Polar residues" evidence="21">
    <location>
        <begin position="435"/>
        <end position="449"/>
    </location>
</feature>
<dbReference type="Pfam" id="PF07714">
    <property type="entry name" value="PK_Tyr_Ser-Thr"/>
    <property type="match status" value="1"/>
</dbReference>
<evidence type="ECO:0000256" key="17">
    <source>
        <dbReference type="ARBA" id="ARBA00023319"/>
    </source>
</evidence>
<dbReference type="InterPro" id="IPR050122">
    <property type="entry name" value="RTK"/>
</dbReference>
<feature type="compositionally biased region" description="Low complexity" evidence="21">
    <location>
        <begin position="265"/>
        <end position="276"/>
    </location>
</feature>
<feature type="compositionally biased region" description="Basic and acidic residues" evidence="21">
    <location>
        <begin position="672"/>
        <end position="685"/>
    </location>
</feature>
<feature type="region of interest" description="Disordered" evidence="21">
    <location>
        <begin position="647"/>
        <end position="739"/>
    </location>
</feature>
<dbReference type="GeneID" id="410369"/>
<feature type="region of interest" description="Disordered" evidence="21">
    <location>
        <begin position="351"/>
        <end position="388"/>
    </location>
</feature>
<comment type="catalytic activity">
    <reaction evidence="18">
        <text>L-tyrosyl-[protein] + ATP = O-phospho-L-tyrosyl-[protein] + ADP + H(+)</text>
        <dbReference type="Rhea" id="RHEA:10596"/>
        <dbReference type="Rhea" id="RHEA-COMP:10136"/>
        <dbReference type="Rhea" id="RHEA-COMP:20101"/>
        <dbReference type="ChEBI" id="CHEBI:15378"/>
        <dbReference type="ChEBI" id="CHEBI:30616"/>
        <dbReference type="ChEBI" id="CHEBI:46858"/>
        <dbReference type="ChEBI" id="CHEBI:61978"/>
        <dbReference type="ChEBI" id="CHEBI:456216"/>
        <dbReference type="EC" id="2.7.10.1"/>
    </reaction>
</comment>
<evidence type="ECO:0000256" key="11">
    <source>
        <dbReference type="ARBA" id="ARBA00022989"/>
    </source>
</evidence>
<dbReference type="InterPro" id="IPR017441">
    <property type="entry name" value="Protein_kinase_ATP_BS"/>
</dbReference>
<feature type="compositionally biased region" description="Basic and acidic residues" evidence="21">
    <location>
        <begin position="364"/>
        <end position="383"/>
    </location>
</feature>
<evidence type="ECO:0000256" key="3">
    <source>
        <dbReference type="ARBA" id="ARBA00022553"/>
    </source>
</evidence>
<evidence type="ECO:0000256" key="9">
    <source>
        <dbReference type="ARBA" id="ARBA00022777"/>
    </source>
</evidence>
<keyword evidence="11 22" id="KW-1133">Transmembrane helix</keyword>
<evidence type="ECO:0000256" key="8">
    <source>
        <dbReference type="ARBA" id="ARBA00022741"/>
    </source>
</evidence>
<feature type="region of interest" description="Disordered" evidence="21">
    <location>
        <begin position="419"/>
        <end position="465"/>
    </location>
</feature>
<dbReference type="PANTHER" id="PTHR24416:SF481">
    <property type="entry name" value="TIE-LIKE RECEPTOR TYROSINE KINASE"/>
    <property type="match status" value="1"/>
</dbReference>
<evidence type="ECO:0000256" key="5">
    <source>
        <dbReference type="ARBA" id="ARBA00022692"/>
    </source>
</evidence>
<feature type="compositionally biased region" description="Basic and acidic residues" evidence="21">
    <location>
        <begin position="598"/>
        <end position="625"/>
    </location>
</feature>
<feature type="compositionally biased region" description="Polar residues" evidence="21">
    <location>
        <begin position="1268"/>
        <end position="1277"/>
    </location>
</feature>
<dbReference type="GO" id="GO:0004714">
    <property type="term" value="F:transmembrane receptor protein tyrosine kinase activity"/>
    <property type="evidence" value="ECO:0007669"/>
    <property type="project" value="UniProtKB-EC"/>
</dbReference>
<keyword evidence="9" id="KW-0418">Kinase</keyword>
<feature type="compositionally biased region" description="Polar residues" evidence="21">
    <location>
        <begin position="1154"/>
        <end position="1163"/>
    </location>
</feature>
<protein>
    <recommendedName>
        <fullName evidence="2">receptor protein-tyrosine kinase</fullName>
        <ecNumber evidence="2">2.7.10.1</ecNumber>
    </recommendedName>
</protein>
<feature type="compositionally biased region" description="Polar residues" evidence="21">
    <location>
        <begin position="662"/>
        <end position="671"/>
    </location>
</feature>
<dbReference type="SMART" id="SM00219">
    <property type="entry name" value="TyrKc"/>
    <property type="match status" value="1"/>
</dbReference>
<feature type="compositionally biased region" description="Polar residues" evidence="21">
    <location>
        <begin position="255"/>
        <end position="264"/>
    </location>
</feature>
<keyword evidence="4" id="KW-0808">Transferase</keyword>
<feature type="compositionally biased region" description="Basic and acidic residues" evidence="21">
    <location>
        <begin position="1242"/>
        <end position="1251"/>
    </location>
</feature>
<dbReference type="InterPro" id="IPR011009">
    <property type="entry name" value="Kinase-like_dom_sf"/>
</dbReference>
<dbReference type="PROSITE" id="PS00109">
    <property type="entry name" value="PROTEIN_KINASE_TYR"/>
    <property type="match status" value="1"/>
</dbReference>
<keyword evidence="8 20" id="KW-0547">Nucleotide-binding</keyword>
<dbReference type="PROSITE" id="PS50011">
    <property type="entry name" value="PROTEIN_KINASE_DOM"/>
    <property type="match status" value="1"/>
</dbReference>
<accession>A0A7M7MSB6</accession>
<keyword evidence="15" id="KW-0675">Receptor</keyword>
<evidence type="ECO:0000256" key="15">
    <source>
        <dbReference type="ARBA" id="ARBA00023170"/>
    </source>
</evidence>
<proteinExistence type="predicted"/>
<keyword evidence="7" id="KW-0677">Repeat</keyword>
<dbReference type="InterPro" id="IPR008266">
    <property type="entry name" value="Tyr_kinase_AS"/>
</dbReference>
<keyword evidence="14" id="KW-1015">Disulfide bond</keyword>
<evidence type="ECO:0000313" key="25">
    <source>
        <dbReference type="Proteomes" id="UP000005203"/>
    </source>
</evidence>
<feature type="domain" description="Protein kinase" evidence="23">
    <location>
        <begin position="1478"/>
        <end position="1756"/>
    </location>
</feature>
<evidence type="ECO:0000256" key="4">
    <source>
        <dbReference type="ARBA" id="ARBA00022679"/>
    </source>
</evidence>
<dbReference type="EnsemblMetazoa" id="XM_026444167">
    <property type="protein sequence ID" value="XP_026299952"/>
    <property type="gene ID" value="LOC410369"/>
</dbReference>
<feature type="region of interest" description="Disordered" evidence="21">
    <location>
        <begin position="562"/>
        <end position="632"/>
    </location>
</feature>
<dbReference type="OrthoDB" id="4062651at2759"/>
<feature type="compositionally biased region" description="Basic and acidic residues" evidence="21">
    <location>
        <begin position="857"/>
        <end position="867"/>
    </location>
</feature>
<feature type="compositionally biased region" description="Basic and acidic residues" evidence="21">
    <location>
        <begin position="978"/>
        <end position="993"/>
    </location>
</feature>
<feature type="compositionally biased region" description="Polar residues" evidence="21">
    <location>
        <begin position="1008"/>
        <end position="1020"/>
    </location>
</feature>
<feature type="compositionally biased region" description="Polar residues" evidence="21">
    <location>
        <begin position="952"/>
        <end position="961"/>
    </location>
</feature>
<dbReference type="KEGG" id="ame:410369"/>
<evidence type="ECO:0000256" key="18">
    <source>
        <dbReference type="ARBA" id="ARBA00051243"/>
    </source>
</evidence>
<feature type="compositionally biased region" description="Low complexity" evidence="21">
    <location>
        <begin position="710"/>
        <end position="719"/>
    </location>
</feature>
<feature type="compositionally biased region" description="Low complexity" evidence="21">
    <location>
        <begin position="1307"/>
        <end position="1316"/>
    </location>
</feature>
<evidence type="ECO:0000313" key="26">
    <source>
        <dbReference type="RefSeq" id="XP_026299952.1"/>
    </source>
</evidence>
<dbReference type="Gene3D" id="3.30.200.20">
    <property type="entry name" value="Phosphorylase Kinase, domain 1"/>
    <property type="match status" value="1"/>
</dbReference>
<feature type="region of interest" description="Disordered" evidence="21">
    <location>
        <begin position="1154"/>
        <end position="1319"/>
    </location>
</feature>
<feature type="compositionally biased region" description="Low complexity" evidence="21">
    <location>
        <begin position="190"/>
        <end position="201"/>
    </location>
</feature>
<dbReference type="GO" id="GO:0005886">
    <property type="term" value="C:plasma membrane"/>
    <property type="evidence" value="ECO:0007669"/>
    <property type="project" value="TreeGrafter"/>
</dbReference>
<dbReference type="Proteomes" id="UP000005203">
    <property type="component" value="Linkage group LG12"/>
</dbReference>
<evidence type="ECO:0000256" key="21">
    <source>
        <dbReference type="SAM" id="MobiDB-lite"/>
    </source>
</evidence>
<dbReference type="PANTHER" id="PTHR24416">
    <property type="entry name" value="TYROSINE-PROTEIN KINASE RECEPTOR"/>
    <property type="match status" value="1"/>
</dbReference>
<feature type="compositionally biased region" description="Polar residues" evidence="21">
    <location>
        <begin position="92"/>
        <end position="103"/>
    </location>
</feature>
<feature type="compositionally biased region" description="Basic and acidic residues" evidence="21">
    <location>
        <begin position="1185"/>
        <end position="1217"/>
    </location>
</feature>
<dbReference type="InterPro" id="IPR000719">
    <property type="entry name" value="Prot_kinase_dom"/>
</dbReference>
<feature type="binding site" evidence="20">
    <location>
        <position position="1513"/>
    </location>
    <ligand>
        <name>ATP</name>
        <dbReference type="ChEBI" id="CHEBI:30616"/>
    </ligand>
</feature>
<dbReference type="CDD" id="cd00192">
    <property type="entry name" value="PTKc"/>
    <property type="match status" value="1"/>
</dbReference>
<keyword evidence="10 20" id="KW-0067">ATP-binding</keyword>
<evidence type="ECO:0000256" key="19">
    <source>
        <dbReference type="ARBA" id="ARBA00056965"/>
    </source>
</evidence>
<feature type="transmembrane region" description="Helical" evidence="22">
    <location>
        <begin position="1382"/>
        <end position="1403"/>
    </location>
</feature>
<sequence length="1776" mass="192909">MTVNRSVVTIVLILVTFVIVLVHMKDVTTLEYDNLLLANETNARHRVHTESSIGDHRQGRMPLQAELPSSKAKREQALRSILAARRRQMFSQRPISESRNLNRTPRPFDASSKDAAIDVLEAQETRHGMYVTAAAAGKPADEETSGRVMDGGEATSSRELGDEERGKRIVEQSSTGRTGNVEDLSIGDKSSLSSTTSFSSLVPNQKSSDTSETRGKNTVPMPESLYNYFRPVESNIPVEDMSQFLYFGQKIQPEIQNGTSNNNDTAESTATAPTAANSRRRYSMKRNFGATTPVPVARLEEMINEEMNIAVERQSVEKNKVSKMKNAFRGGENGVYYRKARPAEATIASNVIGTGNGTGGRSDPVAENKFRDDNPSAHVDHGRGSAAAAAAHVAAETWNATNSTQIPGGQPVSVAITRERNGAESETKLKDRATDASNKSKPVSSTVNGVENAKPSKVYPRKRKSNDPVAYLEEETAFSSPRESLEVDGSVIDETSYHRRTTVACRESNNIETSTSREKLVGRPSTEPFRIVWTSPETSTLRIVVTEGRVLDEYTVKPVVDSTEGRVPTSSTLAGSSGIEGARWKGRQKQQQQQQQHGRVEEGSGALAREHERDRDARHREEEQQHQQQHVYAYTITNVTRLLRNYTGPGLSREEQGGREASTGTTEITSGSRREQAEAEAEPRPRPQSQPPPPPPPPLLPPPRGGGAAGIEAGRAPAELSAGTTVEPAAAGGEASAHLVGERQRKVVVAVGAHQSQQQRAVGRAQLQLTAVNKSGPRSAKTAEAYHPRGGVRWSRAKPRSTEIEGLNERRFLRKSASAVLNQRIGAGPEGEEDGAAAGKRRRLTNGQSQRRIKGTRNVDEDSDAARNKSGSIAGDERNSRVGARIEDVTIVNGSGEDMILENATVADTTSGVTMQQRVSFVPSVETETVVDSSGGGGGDGGDGGSGGPLPTTVNATTTDEGGSRKRAEAVSKASAFETKDETVGRASERESVDVASSGGGIGKSGADNGTENGSGSPTVTVTAASDETIVAKETTAPLPAPVFPVTPRMIAKAARDPIETFTSNPTEAPNRITDTKTVAGLVDPSDAEKVHESKDRGITTMTTTAGATASSSIATTEASTTTTITATTAATTTTTTATTTPLPTVQIEISTIAQDQSATTSADSKESRPLDTPSSISAADSDDGDGRRGSGERSPEVRGRNLSDKSQDASTDKDDVLPIMHLYNTSDIFNNSGPVNPFSRGAERRPEHPLPAKQPSEPSRTSEKTSDTITPRNAESWTRGPDTRKGDRHEEVAASNQVPATGPGRGSSNSNGSGNRTRHRTVYHHPILPEYNTSVYPSELNRTLFETGLISVSPRESVNISEVISKRHDGDAIASQETVAVVSYILATLVVFPIAVGVGLILRRLILRNRKVLEESDTSSEISCRKDALNLENGDFKTSIEKAITKLPRIQHLCHEAEKPPPPSSQESRWEFPRDKLRLQTVLGQGNFGQVWKAEADDLTGHQGTTRLVAVKTVKEGASDREKEDLVRELEIMQQLGSHPNVVTLLGCCTEQEPHYLILEYVMYGKLLAYLRDHRTRQDFYNFSEDSAALTSRDLTVFGYCVARGMEYLASKKIIHRDLAARNVLVDHNKLCKIADFGMSRFADGDGEVIETRHGRNALPIRWMAPESLIYSLFTTKTDVWSFGILMWEIVTLGSTPYPDMTAREVMRNVQNGYRLERPSHCRSELFRVISRCWHADPDRRPEFQTLRRDLAQLLEDNMNGHYVDLESFASECTD</sequence>
<evidence type="ECO:0000256" key="1">
    <source>
        <dbReference type="ARBA" id="ARBA00004167"/>
    </source>
</evidence>
<keyword evidence="16" id="KW-0325">Glycoprotein</keyword>
<feature type="compositionally biased region" description="Basic and acidic residues" evidence="21">
    <location>
        <begin position="159"/>
        <end position="170"/>
    </location>
</feature>
<dbReference type="InterPro" id="IPR001245">
    <property type="entry name" value="Ser-Thr/Tyr_kinase_cat_dom"/>
</dbReference>
<evidence type="ECO:0000256" key="7">
    <source>
        <dbReference type="ARBA" id="ARBA00022737"/>
    </source>
</evidence>